<dbReference type="InterPro" id="IPR012340">
    <property type="entry name" value="NA-bd_OB-fold"/>
</dbReference>
<accession>A0A2Z6NXE5</accession>
<feature type="compositionally biased region" description="Low complexity" evidence="2">
    <location>
        <begin position="1"/>
        <end position="16"/>
    </location>
</feature>
<reference evidence="4" key="1">
    <citation type="journal article" date="2017" name="Front. Plant Sci.">
        <title>Climate Clever Clovers: New Paradigm to Reduce the Environmental Footprint of Ruminants by Breeding Low Methanogenic Forages Utilizing Haplotype Variation.</title>
        <authorList>
            <person name="Kaur P."/>
            <person name="Appels R."/>
            <person name="Bayer P.E."/>
            <person name="Keeble-Gagnere G."/>
            <person name="Wang J."/>
            <person name="Hirakawa H."/>
            <person name="Shirasawa K."/>
            <person name="Vercoe P."/>
            <person name="Stefanova K."/>
            <person name="Durmic Z."/>
            <person name="Nichols P."/>
            <person name="Revell C."/>
            <person name="Isobe S.N."/>
            <person name="Edwards D."/>
            <person name="Erskine W."/>
        </authorList>
    </citation>
    <scope>NUCLEOTIDE SEQUENCE [LARGE SCALE GENOMIC DNA]</scope>
    <source>
        <strain evidence="4">cv. Daliak</strain>
    </source>
</reference>
<feature type="compositionally biased region" description="Polar residues" evidence="2">
    <location>
        <begin position="17"/>
        <end position="45"/>
    </location>
</feature>
<dbReference type="PANTHER" id="PTHR42918:SF9">
    <property type="entry name" value="LYSINE--TRNA LIGASE"/>
    <property type="match status" value="1"/>
</dbReference>
<dbReference type="Gene3D" id="2.40.50.140">
    <property type="entry name" value="Nucleic acid-binding proteins"/>
    <property type="match status" value="1"/>
</dbReference>
<dbReference type="EMBL" id="DF974383">
    <property type="protein sequence ID" value="GAU48116.1"/>
    <property type="molecule type" value="Genomic_DNA"/>
</dbReference>
<dbReference type="GO" id="GO:0006430">
    <property type="term" value="P:lysyl-tRNA aminoacylation"/>
    <property type="evidence" value="ECO:0007669"/>
    <property type="project" value="TreeGrafter"/>
</dbReference>
<dbReference type="GO" id="GO:0000049">
    <property type="term" value="F:tRNA binding"/>
    <property type="evidence" value="ECO:0007669"/>
    <property type="project" value="TreeGrafter"/>
</dbReference>
<keyword evidence="4" id="KW-1185">Reference proteome</keyword>
<protein>
    <submittedName>
        <fullName evidence="3">Uncharacterized protein</fullName>
    </submittedName>
</protein>
<dbReference type="Proteomes" id="UP000242715">
    <property type="component" value="Unassembled WGS sequence"/>
</dbReference>
<sequence>METTSSSTEPTAPVTTDTRISGTNTEQNGQSQAAEIQSCSRSNRPVSAYEEDINPTQYRENRLKYLASLKTEGHNPYSHKFRVSMLIAQYIDRYRGLSDGEHLEDVSVSLAGSRLWLVQDTLSCYFYLLL</sequence>
<evidence type="ECO:0000313" key="4">
    <source>
        <dbReference type="Proteomes" id="UP000242715"/>
    </source>
</evidence>
<gene>
    <name evidence="3" type="ORF">TSUD_351220</name>
</gene>
<evidence type="ECO:0000256" key="2">
    <source>
        <dbReference type="SAM" id="MobiDB-lite"/>
    </source>
</evidence>
<name>A0A2Z6NXE5_TRISU</name>
<dbReference type="AlphaFoldDB" id="A0A2Z6NXE5"/>
<dbReference type="GO" id="GO:0004824">
    <property type="term" value="F:lysine-tRNA ligase activity"/>
    <property type="evidence" value="ECO:0007669"/>
    <property type="project" value="TreeGrafter"/>
</dbReference>
<feature type="region of interest" description="Disordered" evidence="2">
    <location>
        <begin position="1"/>
        <end position="47"/>
    </location>
</feature>
<dbReference type="OrthoDB" id="1706776at2759"/>
<evidence type="ECO:0000256" key="1">
    <source>
        <dbReference type="ARBA" id="ARBA00022741"/>
    </source>
</evidence>
<dbReference type="SUPFAM" id="SSF50249">
    <property type="entry name" value="Nucleic acid-binding proteins"/>
    <property type="match status" value="1"/>
</dbReference>
<keyword evidence="1" id="KW-0547">Nucleotide-binding</keyword>
<dbReference type="PANTHER" id="PTHR42918">
    <property type="entry name" value="LYSYL-TRNA SYNTHETASE"/>
    <property type="match status" value="1"/>
</dbReference>
<dbReference type="GO" id="GO:0005829">
    <property type="term" value="C:cytosol"/>
    <property type="evidence" value="ECO:0007669"/>
    <property type="project" value="TreeGrafter"/>
</dbReference>
<proteinExistence type="predicted"/>
<organism evidence="3 4">
    <name type="scientific">Trifolium subterraneum</name>
    <name type="common">Subterranean clover</name>
    <dbReference type="NCBI Taxonomy" id="3900"/>
    <lineage>
        <taxon>Eukaryota</taxon>
        <taxon>Viridiplantae</taxon>
        <taxon>Streptophyta</taxon>
        <taxon>Embryophyta</taxon>
        <taxon>Tracheophyta</taxon>
        <taxon>Spermatophyta</taxon>
        <taxon>Magnoliopsida</taxon>
        <taxon>eudicotyledons</taxon>
        <taxon>Gunneridae</taxon>
        <taxon>Pentapetalae</taxon>
        <taxon>rosids</taxon>
        <taxon>fabids</taxon>
        <taxon>Fabales</taxon>
        <taxon>Fabaceae</taxon>
        <taxon>Papilionoideae</taxon>
        <taxon>50 kb inversion clade</taxon>
        <taxon>NPAAA clade</taxon>
        <taxon>Hologalegina</taxon>
        <taxon>IRL clade</taxon>
        <taxon>Trifolieae</taxon>
        <taxon>Trifolium</taxon>
    </lineage>
</organism>
<evidence type="ECO:0000313" key="3">
    <source>
        <dbReference type="EMBL" id="GAU48116.1"/>
    </source>
</evidence>